<dbReference type="EMBL" id="JBGFUD010005393">
    <property type="protein sequence ID" value="MFH4980319.1"/>
    <property type="molecule type" value="Genomic_DNA"/>
</dbReference>
<feature type="chain" id="PRO_5044797637" evidence="1">
    <location>
        <begin position="21"/>
        <end position="84"/>
    </location>
</feature>
<dbReference type="AlphaFoldDB" id="A0ABD6EQ74"/>
<evidence type="ECO:0000256" key="1">
    <source>
        <dbReference type="SAM" id="SignalP"/>
    </source>
</evidence>
<organism evidence="2 3">
    <name type="scientific">Gnathostoma spinigerum</name>
    <dbReference type="NCBI Taxonomy" id="75299"/>
    <lineage>
        <taxon>Eukaryota</taxon>
        <taxon>Metazoa</taxon>
        <taxon>Ecdysozoa</taxon>
        <taxon>Nematoda</taxon>
        <taxon>Chromadorea</taxon>
        <taxon>Rhabditida</taxon>
        <taxon>Spirurina</taxon>
        <taxon>Gnathostomatomorpha</taxon>
        <taxon>Gnathostomatoidea</taxon>
        <taxon>Gnathostomatidae</taxon>
        <taxon>Gnathostoma</taxon>
    </lineage>
</organism>
<accession>A0ABD6EQ74</accession>
<feature type="signal peptide" evidence="1">
    <location>
        <begin position="1"/>
        <end position="20"/>
    </location>
</feature>
<dbReference type="InterPro" id="IPR053758">
    <property type="entry name" value="CPA_Inhibitor_I44"/>
</dbReference>
<name>A0ABD6EQ74_9BILA</name>
<dbReference type="Pfam" id="PF15270">
    <property type="entry name" value="ACI44"/>
    <property type="match status" value="1"/>
</dbReference>
<sequence>MLSPRSFYFLLLIFIAGENAKDCRYHTDCDSGELCVDEMNICASQTQINLCKQRNTVPCNVASDCRRKWNYEKTCRRKCCFDLI</sequence>
<protein>
    <submittedName>
        <fullName evidence="2">Uncharacterized protein</fullName>
    </submittedName>
</protein>
<gene>
    <name evidence="2" type="ORF">AB6A40_007028</name>
</gene>
<keyword evidence="3" id="KW-1185">Reference proteome</keyword>
<evidence type="ECO:0000313" key="3">
    <source>
        <dbReference type="Proteomes" id="UP001608902"/>
    </source>
</evidence>
<reference evidence="2 3" key="1">
    <citation type="submission" date="2024-08" db="EMBL/GenBank/DDBJ databases">
        <title>Gnathostoma spinigerum genome.</title>
        <authorList>
            <person name="Gonzalez-Bertolin B."/>
            <person name="Monzon S."/>
            <person name="Zaballos A."/>
            <person name="Jimenez P."/>
            <person name="Dekumyoy P."/>
            <person name="Varona S."/>
            <person name="Cuesta I."/>
            <person name="Sumanam S."/>
            <person name="Adisakwattana P."/>
            <person name="Gasser R.B."/>
            <person name="Hernandez-Gonzalez A."/>
            <person name="Young N.D."/>
            <person name="Perteguer M.J."/>
        </authorList>
    </citation>
    <scope>NUCLEOTIDE SEQUENCE [LARGE SCALE GENOMIC DNA]</scope>
    <source>
        <strain evidence="2">AL3</strain>
        <tissue evidence="2">Liver</tissue>
    </source>
</reference>
<dbReference type="Proteomes" id="UP001608902">
    <property type="component" value="Unassembled WGS sequence"/>
</dbReference>
<keyword evidence="1" id="KW-0732">Signal</keyword>
<comment type="caution">
    <text evidence="2">The sequence shown here is derived from an EMBL/GenBank/DDBJ whole genome shotgun (WGS) entry which is preliminary data.</text>
</comment>
<proteinExistence type="predicted"/>
<dbReference type="Gene3D" id="3.30.40.170">
    <property type="match status" value="1"/>
</dbReference>
<evidence type="ECO:0000313" key="2">
    <source>
        <dbReference type="EMBL" id="MFH4980319.1"/>
    </source>
</evidence>
<dbReference type="InterPro" id="IPR032767">
    <property type="entry name" value="ACI44"/>
</dbReference>